<reference evidence="1 2" key="1">
    <citation type="submission" date="2014-04" db="EMBL/GenBank/DDBJ databases">
        <authorList>
            <consortium name="DOE Joint Genome Institute"/>
            <person name="Kuo A."/>
            <person name="Kohler A."/>
            <person name="Costa M.D."/>
            <person name="Nagy L.G."/>
            <person name="Floudas D."/>
            <person name="Copeland A."/>
            <person name="Barry K.W."/>
            <person name="Cichocki N."/>
            <person name="Veneault-Fourrey C."/>
            <person name="LaButti K."/>
            <person name="Lindquist E.A."/>
            <person name="Lipzen A."/>
            <person name="Lundell T."/>
            <person name="Morin E."/>
            <person name="Murat C."/>
            <person name="Sun H."/>
            <person name="Tunlid A."/>
            <person name="Henrissat B."/>
            <person name="Grigoriev I.V."/>
            <person name="Hibbett D.S."/>
            <person name="Martin F."/>
            <person name="Nordberg H.P."/>
            <person name="Cantor M.N."/>
            <person name="Hua S.X."/>
        </authorList>
    </citation>
    <scope>NUCLEOTIDE SEQUENCE [LARGE SCALE GENOMIC DNA]</scope>
    <source>
        <strain evidence="1 2">441</strain>
    </source>
</reference>
<protein>
    <submittedName>
        <fullName evidence="1">Uncharacterized protein</fullName>
    </submittedName>
</protein>
<evidence type="ECO:0000313" key="2">
    <source>
        <dbReference type="Proteomes" id="UP000054018"/>
    </source>
</evidence>
<keyword evidence="2" id="KW-1185">Reference proteome</keyword>
<dbReference type="Proteomes" id="UP000054018">
    <property type="component" value="Unassembled WGS sequence"/>
</dbReference>
<gene>
    <name evidence="1" type="ORF">PISMIDRAFT_689404</name>
</gene>
<reference evidence="2" key="2">
    <citation type="submission" date="2015-01" db="EMBL/GenBank/DDBJ databases">
        <title>Evolutionary Origins and Diversification of the Mycorrhizal Mutualists.</title>
        <authorList>
            <consortium name="DOE Joint Genome Institute"/>
            <consortium name="Mycorrhizal Genomics Consortium"/>
            <person name="Kohler A."/>
            <person name="Kuo A."/>
            <person name="Nagy L.G."/>
            <person name="Floudas D."/>
            <person name="Copeland A."/>
            <person name="Barry K.W."/>
            <person name="Cichocki N."/>
            <person name="Veneault-Fourrey C."/>
            <person name="LaButti K."/>
            <person name="Lindquist E.A."/>
            <person name="Lipzen A."/>
            <person name="Lundell T."/>
            <person name="Morin E."/>
            <person name="Murat C."/>
            <person name="Riley R."/>
            <person name="Ohm R."/>
            <person name="Sun H."/>
            <person name="Tunlid A."/>
            <person name="Henrissat B."/>
            <person name="Grigoriev I.V."/>
            <person name="Hibbett D.S."/>
            <person name="Martin F."/>
        </authorList>
    </citation>
    <scope>NUCLEOTIDE SEQUENCE [LARGE SCALE GENOMIC DNA]</scope>
    <source>
        <strain evidence="2">441</strain>
    </source>
</reference>
<dbReference type="HOGENOM" id="CLU_2622944_0_0_1"/>
<accession>A0A0C9YF60</accession>
<organism evidence="1 2">
    <name type="scientific">Pisolithus microcarpus 441</name>
    <dbReference type="NCBI Taxonomy" id="765257"/>
    <lineage>
        <taxon>Eukaryota</taxon>
        <taxon>Fungi</taxon>
        <taxon>Dikarya</taxon>
        <taxon>Basidiomycota</taxon>
        <taxon>Agaricomycotina</taxon>
        <taxon>Agaricomycetes</taxon>
        <taxon>Agaricomycetidae</taxon>
        <taxon>Boletales</taxon>
        <taxon>Sclerodermatineae</taxon>
        <taxon>Pisolithaceae</taxon>
        <taxon>Pisolithus</taxon>
    </lineage>
</organism>
<proteinExistence type="predicted"/>
<dbReference type="EMBL" id="KN834074">
    <property type="protein sequence ID" value="KIK12519.1"/>
    <property type="molecule type" value="Genomic_DNA"/>
</dbReference>
<evidence type="ECO:0000313" key="1">
    <source>
        <dbReference type="EMBL" id="KIK12519.1"/>
    </source>
</evidence>
<name>A0A0C9YF60_9AGAM</name>
<dbReference type="AlphaFoldDB" id="A0A0C9YF60"/>
<sequence>MHQFECSDAPQFDGPTCEVELPFAACTRETFMVFSPYPNLKLCALSVPVCMSRAKSTFISSHLYSTPNNGILINARIT</sequence>